<keyword evidence="14" id="KW-1133">Transmembrane helix</keyword>
<evidence type="ECO:0000256" key="5">
    <source>
        <dbReference type="ARBA" id="ARBA00022598"/>
    </source>
</evidence>
<evidence type="ECO:0000256" key="11">
    <source>
        <dbReference type="ARBA" id="ARBA00023146"/>
    </source>
</evidence>
<dbReference type="InterPro" id="IPR045864">
    <property type="entry name" value="aa-tRNA-synth_II/BPL/LPL"/>
</dbReference>
<proteinExistence type="inferred from homology"/>
<comment type="catalytic activity">
    <reaction evidence="12 13">
        <text>tRNA(Phe) + L-phenylalanine + ATP = L-phenylalanyl-tRNA(Phe) + AMP + diphosphate + H(+)</text>
        <dbReference type="Rhea" id="RHEA:19413"/>
        <dbReference type="Rhea" id="RHEA-COMP:9668"/>
        <dbReference type="Rhea" id="RHEA-COMP:9699"/>
        <dbReference type="ChEBI" id="CHEBI:15378"/>
        <dbReference type="ChEBI" id="CHEBI:30616"/>
        <dbReference type="ChEBI" id="CHEBI:33019"/>
        <dbReference type="ChEBI" id="CHEBI:58095"/>
        <dbReference type="ChEBI" id="CHEBI:78442"/>
        <dbReference type="ChEBI" id="CHEBI:78531"/>
        <dbReference type="ChEBI" id="CHEBI:456215"/>
        <dbReference type="EC" id="6.1.1.20"/>
    </reaction>
</comment>
<keyword evidence="9 13" id="KW-0460">Magnesium</keyword>
<evidence type="ECO:0000313" key="16">
    <source>
        <dbReference type="EMBL" id="QCI26277.1"/>
    </source>
</evidence>
<keyword evidence="6 13" id="KW-0479">Metal-binding</keyword>
<dbReference type="PANTHER" id="PTHR11538">
    <property type="entry name" value="PHENYLALANYL-TRNA SYNTHETASE"/>
    <property type="match status" value="1"/>
</dbReference>
<evidence type="ECO:0000256" key="7">
    <source>
        <dbReference type="ARBA" id="ARBA00022741"/>
    </source>
</evidence>
<evidence type="ECO:0000256" key="1">
    <source>
        <dbReference type="ARBA" id="ARBA00004496"/>
    </source>
</evidence>
<feature type="domain" description="Aminoacyl-transfer RNA synthetases class-II family profile" evidence="15">
    <location>
        <begin position="139"/>
        <end position="322"/>
    </location>
</feature>
<name>A0A4D6Y9B4_9GAMM</name>
<dbReference type="AlphaFoldDB" id="A0A4D6Y9B4"/>
<evidence type="ECO:0000259" key="15">
    <source>
        <dbReference type="PROSITE" id="PS50862"/>
    </source>
</evidence>
<dbReference type="GO" id="GO:0000049">
    <property type="term" value="F:tRNA binding"/>
    <property type="evidence" value="ECO:0007669"/>
    <property type="project" value="InterPro"/>
</dbReference>
<evidence type="ECO:0000256" key="13">
    <source>
        <dbReference type="HAMAP-Rule" id="MF_00281"/>
    </source>
</evidence>
<protein>
    <recommendedName>
        <fullName evidence="13">Phenylalanine--tRNA ligase alpha subunit</fullName>
        <ecNumber evidence="13">6.1.1.20</ecNumber>
    </recommendedName>
    <alternativeName>
        <fullName evidence="13">Phenylalanyl-tRNA synthetase alpha subunit</fullName>
        <shortName evidence="13">PheRS</shortName>
    </alternativeName>
</protein>
<dbReference type="GO" id="GO:0005524">
    <property type="term" value="F:ATP binding"/>
    <property type="evidence" value="ECO:0007669"/>
    <property type="project" value="UniProtKB-UniRule"/>
</dbReference>
<comment type="caution">
    <text evidence="13">Lacks conserved residue(s) required for the propagation of feature annotation.</text>
</comment>
<evidence type="ECO:0000256" key="10">
    <source>
        <dbReference type="ARBA" id="ARBA00022917"/>
    </source>
</evidence>
<dbReference type="Pfam" id="PF01409">
    <property type="entry name" value="tRNA-synt_2d"/>
    <property type="match status" value="1"/>
</dbReference>
<dbReference type="NCBIfam" id="TIGR00468">
    <property type="entry name" value="pheS"/>
    <property type="match status" value="1"/>
</dbReference>
<dbReference type="Gene3D" id="3.30.930.10">
    <property type="entry name" value="Bira Bifunctional Protein, Domain 2"/>
    <property type="match status" value="1"/>
</dbReference>
<dbReference type="InterPro" id="IPR006195">
    <property type="entry name" value="aa-tRNA-synth_II"/>
</dbReference>
<dbReference type="PANTHER" id="PTHR11538:SF41">
    <property type="entry name" value="PHENYLALANINE--TRNA LIGASE, MITOCHONDRIAL"/>
    <property type="match status" value="1"/>
</dbReference>
<keyword evidence="10 13" id="KW-0648">Protein biosynthesis</keyword>
<dbReference type="InterPro" id="IPR004188">
    <property type="entry name" value="Phe-tRNA_ligase_II_N"/>
</dbReference>
<dbReference type="CDD" id="cd00496">
    <property type="entry name" value="PheRS_alpha_core"/>
    <property type="match status" value="1"/>
</dbReference>
<dbReference type="Pfam" id="PF02912">
    <property type="entry name" value="Phe_tRNA-synt_N"/>
    <property type="match status" value="1"/>
</dbReference>
<evidence type="ECO:0000256" key="14">
    <source>
        <dbReference type="SAM" id="Phobius"/>
    </source>
</evidence>
<feature type="transmembrane region" description="Helical" evidence="14">
    <location>
        <begin position="294"/>
        <end position="314"/>
    </location>
</feature>
<sequence>MKNKVINKNNLINNFTTSMSLVKNVNDLEKLRVKYLGKRGYIQLEINQLREMPYEKKKKIGKIINDIKKYIYHEIKIKKTYLENVTVQHQVFSEQLDISLPGRKESIGSIHPITQMIYYIESFFNKLGFNIIHGGLEIENDFHNFEALNIPKFHPARNLQDTFWFDSERLLRTQTSNMQIRIIKEKQLPIQVIVPGKVFRKDCDVTHSPMFHQIEGLVIDKNINFAHLKWIINSFLNDFFNEKMQFRFRSSYFPFTILSAEVDIMQNDCSWLEILGCGMVHPNVLKRFNINNNIYSGLAFGIGIERIIMLYYGIQDLRLFFKNDLKFLKQFKRSRYY</sequence>
<keyword evidence="4 13" id="KW-0963">Cytoplasm</keyword>
<evidence type="ECO:0000256" key="2">
    <source>
        <dbReference type="ARBA" id="ARBA00010207"/>
    </source>
</evidence>
<keyword evidence="5 13" id="KW-0436">Ligase</keyword>
<dbReference type="GO" id="GO:0005737">
    <property type="term" value="C:cytoplasm"/>
    <property type="evidence" value="ECO:0007669"/>
    <property type="project" value="UniProtKB-SubCell"/>
</dbReference>
<keyword evidence="14" id="KW-0812">Transmembrane</keyword>
<dbReference type="GO" id="GO:0000287">
    <property type="term" value="F:magnesium ion binding"/>
    <property type="evidence" value="ECO:0007669"/>
    <property type="project" value="UniProtKB-UniRule"/>
</dbReference>
<dbReference type="SUPFAM" id="SSF46589">
    <property type="entry name" value="tRNA-binding arm"/>
    <property type="match status" value="1"/>
</dbReference>
<comment type="similarity">
    <text evidence="2 13">Belongs to the class-II aminoacyl-tRNA synthetase family. Phe-tRNA synthetase alpha subunit type 1 subfamily.</text>
</comment>
<dbReference type="GO" id="GO:0006432">
    <property type="term" value="P:phenylalanyl-tRNA aminoacylation"/>
    <property type="evidence" value="ECO:0007669"/>
    <property type="project" value="UniProtKB-UniRule"/>
</dbReference>
<evidence type="ECO:0000256" key="8">
    <source>
        <dbReference type="ARBA" id="ARBA00022840"/>
    </source>
</evidence>
<dbReference type="OrthoDB" id="9800719at2"/>
<evidence type="ECO:0000256" key="12">
    <source>
        <dbReference type="ARBA" id="ARBA00049255"/>
    </source>
</evidence>
<dbReference type="RefSeq" id="WP_158351613.1">
    <property type="nucleotide sequence ID" value="NZ_CP032998.1"/>
</dbReference>
<dbReference type="Proteomes" id="UP000298636">
    <property type="component" value="Chromosome"/>
</dbReference>
<keyword evidence="7 13" id="KW-0547">Nucleotide-binding</keyword>
<keyword evidence="17" id="KW-1185">Reference proteome</keyword>
<keyword evidence="8 13" id="KW-0067">ATP-binding</keyword>
<organism evidence="16 17">
    <name type="scientific">Buchnera aphidicola</name>
    <name type="common">Stegophylla sp.</name>
    <dbReference type="NCBI Taxonomy" id="2315800"/>
    <lineage>
        <taxon>Bacteria</taxon>
        <taxon>Pseudomonadati</taxon>
        <taxon>Pseudomonadota</taxon>
        <taxon>Gammaproteobacteria</taxon>
        <taxon>Enterobacterales</taxon>
        <taxon>Erwiniaceae</taxon>
        <taxon>Buchnera</taxon>
    </lineage>
</organism>
<dbReference type="GO" id="GO:0004826">
    <property type="term" value="F:phenylalanine-tRNA ligase activity"/>
    <property type="evidence" value="ECO:0007669"/>
    <property type="project" value="UniProtKB-UniRule"/>
</dbReference>
<keyword evidence="11 13" id="KW-0030">Aminoacyl-tRNA synthetase</keyword>
<dbReference type="InterPro" id="IPR002319">
    <property type="entry name" value="Phenylalanyl-tRNA_Synthase"/>
</dbReference>
<dbReference type="InterPro" id="IPR010978">
    <property type="entry name" value="tRNA-bd_arm"/>
</dbReference>
<dbReference type="SUPFAM" id="SSF55681">
    <property type="entry name" value="Class II aaRS and biotin synthetases"/>
    <property type="match status" value="1"/>
</dbReference>
<evidence type="ECO:0000256" key="9">
    <source>
        <dbReference type="ARBA" id="ARBA00022842"/>
    </source>
</evidence>
<evidence type="ECO:0000256" key="6">
    <source>
        <dbReference type="ARBA" id="ARBA00022723"/>
    </source>
</evidence>
<dbReference type="InterPro" id="IPR004529">
    <property type="entry name" value="Phe-tRNA-synth_IIc_asu"/>
</dbReference>
<comment type="subcellular location">
    <subcellularLocation>
        <location evidence="1 13">Cytoplasm</location>
    </subcellularLocation>
</comment>
<comment type="cofactor">
    <cofactor evidence="13">
        <name>Mg(2+)</name>
        <dbReference type="ChEBI" id="CHEBI:18420"/>
    </cofactor>
    <text evidence="13">Binds 2 magnesium ions per tetramer.</text>
</comment>
<dbReference type="InterPro" id="IPR022911">
    <property type="entry name" value="Phe_tRNA_ligase_alpha1_bac"/>
</dbReference>
<accession>A0A4D6Y9B4</accession>
<gene>
    <name evidence="13" type="primary">pheS</name>
    <name evidence="16" type="ORF">D9V79_00425</name>
</gene>
<evidence type="ECO:0000313" key="17">
    <source>
        <dbReference type="Proteomes" id="UP000298636"/>
    </source>
</evidence>
<evidence type="ECO:0000256" key="3">
    <source>
        <dbReference type="ARBA" id="ARBA00011209"/>
    </source>
</evidence>
<dbReference type="HAMAP" id="MF_00281">
    <property type="entry name" value="Phe_tRNA_synth_alpha1"/>
    <property type="match status" value="1"/>
</dbReference>
<keyword evidence="14" id="KW-0472">Membrane</keyword>
<dbReference type="EMBL" id="CP032998">
    <property type="protein sequence ID" value="QCI26277.1"/>
    <property type="molecule type" value="Genomic_DNA"/>
</dbReference>
<reference evidence="16 17" key="1">
    <citation type="submission" date="2018-10" db="EMBL/GenBank/DDBJ databases">
        <title>Comparative functional genomics of the obligate endosymbiont Buchnera aphidicola.</title>
        <authorList>
            <person name="Chong R.A."/>
        </authorList>
    </citation>
    <scope>NUCLEOTIDE SEQUENCE [LARGE SCALE GENOMIC DNA]</scope>
    <source>
        <strain evidence="16 17">Ssp</strain>
    </source>
</reference>
<comment type="subunit">
    <text evidence="3 13">Tetramer of two alpha and two beta subunits.</text>
</comment>
<dbReference type="PROSITE" id="PS50862">
    <property type="entry name" value="AA_TRNA_LIGASE_II"/>
    <property type="match status" value="1"/>
</dbReference>
<evidence type="ECO:0000256" key="4">
    <source>
        <dbReference type="ARBA" id="ARBA00022490"/>
    </source>
</evidence>
<dbReference type="EC" id="6.1.1.20" evidence="13"/>